<keyword evidence="7" id="KW-0653">Protein transport</keyword>
<evidence type="ECO:0000256" key="3">
    <source>
        <dbReference type="ARBA" id="ARBA00011245"/>
    </source>
</evidence>
<reference evidence="14 15" key="1">
    <citation type="submission" date="2019-07" db="EMBL/GenBank/DDBJ databases">
        <title>Tepidimonas fonticaldi AT-A2 draft genome.</title>
        <authorList>
            <person name="Da Costa M.S."/>
            <person name="Froufe H.J.C."/>
            <person name="Egas C."/>
            <person name="Albuquerque L."/>
        </authorList>
    </citation>
    <scope>NUCLEOTIDE SEQUENCE [LARGE SCALE GENOMIC DNA]</scope>
    <source>
        <strain evidence="14 15">AT-A2</strain>
    </source>
</reference>
<name>A0A554XLN7_9BURK</name>
<keyword evidence="6 13" id="KW-0732">Signal</keyword>
<proteinExistence type="inferred from homology"/>
<evidence type="ECO:0000313" key="15">
    <source>
        <dbReference type="Proteomes" id="UP000316388"/>
    </source>
</evidence>
<dbReference type="GO" id="GO:0015031">
    <property type="term" value="P:protein transport"/>
    <property type="evidence" value="ECO:0007669"/>
    <property type="project" value="UniProtKB-KW"/>
</dbReference>
<dbReference type="RefSeq" id="WP_143969107.1">
    <property type="nucleotide sequence ID" value="NZ_VJOO01000015.1"/>
</dbReference>
<dbReference type="AlphaFoldDB" id="A0A554XLN7"/>
<accession>A0A554XLN7</accession>
<dbReference type="SUPFAM" id="SSF89392">
    <property type="entry name" value="Prokaryotic lipoproteins and lipoprotein localization factors"/>
    <property type="match status" value="1"/>
</dbReference>
<evidence type="ECO:0000256" key="1">
    <source>
        <dbReference type="ARBA" id="ARBA00004459"/>
    </source>
</evidence>
<comment type="subcellular location">
    <subcellularLocation>
        <location evidence="1">Cell outer membrane</location>
        <topology evidence="1">Lipid-anchor</topology>
    </subcellularLocation>
</comment>
<evidence type="ECO:0000256" key="7">
    <source>
        <dbReference type="ARBA" id="ARBA00022927"/>
    </source>
</evidence>
<organism evidence="14 15">
    <name type="scientific">Tepidimonas fonticaldi</name>
    <dbReference type="NCBI Taxonomy" id="1101373"/>
    <lineage>
        <taxon>Bacteria</taxon>
        <taxon>Pseudomonadati</taxon>
        <taxon>Pseudomonadota</taxon>
        <taxon>Betaproteobacteria</taxon>
        <taxon>Burkholderiales</taxon>
        <taxon>Tepidimonas</taxon>
    </lineage>
</organism>
<comment type="subunit">
    <text evidence="3">Monomer.</text>
</comment>
<dbReference type="EMBL" id="VJOO01000015">
    <property type="protein sequence ID" value="TSE36728.1"/>
    <property type="molecule type" value="Genomic_DNA"/>
</dbReference>
<dbReference type="InterPro" id="IPR029046">
    <property type="entry name" value="LolA/LolB/LppX"/>
</dbReference>
<keyword evidence="9" id="KW-0564">Palmitate</keyword>
<sequence length="164" mass="17447">MRPRSGTRRRAVALALVAGVLLAGCATPPAPTPAAWSGRLALTLATEPPQRWSASFELDGTPAQGVLRLYTPLGQTVATIRWDGAGAWLDRGAAPPRRYDSLETLTADLTGAPLPVAALFAWLGGTAQDVPGWEVDLTEQPQGRLRARRATPPPAADLRLLWQP</sequence>
<evidence type="ECO:0000256" key="6">
    <source>
        <dbReference type="ARBA" id="ARBA00022729"/>
    </source>
</evidence>
<evidence type="ECO:0000256" key="11">
    <source>
        <dbReference type="ARBA" id="ARBA00023237"/>
    </source>
</evidence>
<evidence type="ECO:0000313" key="14">
    <source>
        <dbReference type="EMBL" id="TSE36728.1"/>
    </source>
</evidence>
<keyword evidence="10" id="KW-0143">Chaperone</keyword>
<evidence type="ECO:0000256" key="12">
    <source>
        <dbReference type="ARBA" id="ARBA00023288"/>
    </source>
</evidence>
<keyword evidence="8" id="KW-0472">Membrane</keyword>
<evidence type="ECO:0000256" key="9">
    <source>
        <dbReference type="ARBA" id="ARBA00023139"/>
    </source>
</evidence>
<evidence type="ECO:0000256" key="8">
    <source>
        <dbReference type="ARBA" id="ARBA00023136"/>
    </source>
</evidence>
<protein>
    <recommendedName>
        <fullName evidence="4">Outer-membrane lipoprotein LolB</fullName>
    </recommendedName>
</protein>
<feature type="chain" id="PRO_5022020210" description="Outer-membrane lipoprotein LolB" evidence="13">
    <location>
        <begin position="24"/>
        <end position="164"/>
    </location>
</feature>
<dbReference type="GO" id="GO:0009279">
    <property type="term" value="C:cell outer membrane"/>
    <property type="evidence" value="ECO:0007669"/>
    <property type="project" value="UniProtKB-SubCell"/>
</dbReference>
<dbReference type="Proteomes" id="UP000316388">
    <property type="component" value="Unassembled WGS sequence"/>
</dbReference>
<evidence type="ECO:0000256" key="10">
    <source>
        <dbReference type="ARBA" id="ARBA00023186"/>
    </source>
</evidence>
<gene>
    <name evidence="14" type="primary">lolB</name>
    <name evidence="14" type="ORF">Tfont_01679</name>
</gene>
<dbReference type="Pfam" id="PF03550">
    <property type="entry name" value="LolB"/>
    <property type="match status" value="1"/>
</dbReference>
<evidence type="ECO:0000256" key="2">
    <source>
        <dbReference type="ARBA" id="ARBA00009696"/>
    </source>
</evidence>
<evidence type="ECO:0000256" key="5">
    <source>
        <dbReference type="ARBA" id="ARBA00022448"/>
    </source>
</evidence>
<evidence type="ECO:0000256" key="13">
    <source>
        <dbReference type="SAM" id="SignalP"/>
    </source>
</evidence>
<dbReference type="PROSITE" id="PS51257">
    <property type="entry name" value="PROKAR_LIPOPROTEIN"/>
    <property type="match status" value="1"/>
</dbReference>
<dbReference type="Gene3D" id="2.50.20.10">
    <property type="entry name" value="Lipoprotein localisation LolA/LolB/LppX"/>
    <property type="match status" value="1"/>
</dbReference>
<keyword evidence="12 14" id="KW-0449">Lipoprotein</keyword>
<evidence type="ECO:0000256" key="4">
    <source>
        <dbReference type="ARBA" id="ARBA00016202"/>
    </source>
</evidence>
<comment type="caution">
    <text evidence="14">The sequence shown here is derived from an EMBL/GenBank/DDBJ whole genome shotgun (WGS) entry which is preliminary data.</text>
</comment>
<dbReference type="InterPro" id="IPR004565">
    <property type="entry name" value="OM_lipoprot_LolB"/>
</dbReference>
<feature type="signal peptide" evidence="13">
    <location>
        <begin position="1"/>
        <end position="23"/>
    </location>
</feature>
<keyword evidence="11" id="KW-0998">Cell outer membrane</keyword>
<keyword evidence="5" id="KW-0813">Transport</keyword>
<comment type="similarity">
    <text evidence="2">Belongs to the LolB family.</text>
</comment>